<sequence length="115" mass="12634">MQHLSEEEQEELRAMLSAEKDSLEEELAEHGKKVGTDWQGTAAGFGAEEADPIDAADALEELVINVPLVEELEKRYKEVIAALKRMEEGTYGLTEGGEPIDIDRLRANPAAQANI</sequence>
<evidence type="ECO:0000256" key="1">
    <source>
        <dbReference type="PROSITE-ProRule" id="PRU00510"/>
    </source>
</evidence>
<proteinExistence type="predicted"/>
<dbReference type="Gene3D" id="1.20.120.910">
    <property type="entry name" value="DksA, coiled-coil domain"/>
    <property type="match status" value="1"/>
</dbReference>
<evidence type="ECO:0000313" key="3">
    <source>
        <dbReference type="EMBL" id="OGG58526.1"/>
    </source>
</evidence>
<accession>A0A1F6DAU1</accession>
<protein>
    <submittedName>
        <fullName evidence="3">Uncharacterized protein</fullName>
    </submittedName>
</protein>
<dbReference type="EMBL" id="MFLA01000032">
    <property type="protein sequence ID" value="OGG58526.1"/>
    <property type="molecule type" value="Genomic_DNA"/>
</dbReference>
<evidence type="ECO:0000256" key="2">
    <source>
        <dbReference type="SAM" id="MobiDB-lite"/>
    </source>
</evidence>
<comment type="caution">
    <text evidence="1">Lacks conserved residue(s) required for the propagation of feature annotation.</text>
</comment>
<dbReference type="PANTHER" id="PTHR33823">
    <property type="entry name" value="RNA POLYMERASE-BINDING TRANSCRIPTION FACTOR DKSA-RELATED"/>
    <property type="match status" value="1"/>
</dbReference>
<dbReference type="SUPFAM" id="SSF109635">
    <property type="entry name" value="DnaK suppressor protein DksA, alpha-hairpin domain"/>
    <property type="match status" value="1"/>
</dbReference>
<comment type="caution">
    <text evidence="3">The sequence shown here is derived from an EMBL/GenBank/DDBJ whole genome shotgun (WGS) entry which is preliminary data.</text>
</comment>
<organism evidence="3 4">
    <name type="scientific">Candidatus Kaiserbacteria bacterium RIFCSPHIGHO2_01_FULL_56_24</name>
    <dbReference type="NCBI Taxonomy" id="1798487"/>
    <lineage>
        <taxon>Bacteria</taxon>
        <taxon>Candidatus Kaiseribacteriota</taxon>
    </lineage>
</organism>
<dbReference type="AlphaFoldDB" id="A0A1F6DAU1"/>
<dbReference type="InterPro" id="IPR037187">
    <property type="entry name" value="DnaK_N"/>
</dbReference>
<gene>
    <name evidence="3" type="ORF">A2765_02245</name>
</gene>
<reference evidence="3 4" key="1">
    <citation type="journal article" date="2016" name="Nat. Commun.">
        <title>Thousands of microbial genomes shed light on interconnected biogeochemical processes in an aquifer system.</title>
        <authorList>
            <person name="Anantharaman K."/>
            <person name="Brown C.T."/>
            <person name="Hug L.A."/>
            <person name="Sharon I."/>
            <person name="Castelle C.J."/>
            <person name="Probst A.J."/>
            <person name="Thomas B.C."/>
            <person name="Singh A."/>
            <person name="Wilkins M.J."/>
            <person name="Karaoz U."/>
            <person name="Brodie E.L."/>
            <person name="Williams K.H."/>
            <person name="Hubbard S.S."/>
            <person name="Banfield J.F."/>
        </authorList>
    </citation>
    <scope>NUCLEOTIDE SEQUENCE [LARGE SCALE GENOMIC DNA]</scope>
</reference>
<feature type="region of interest" description="Disordered" evidence="2">
    <location>
        <begin position="91"/>
        <end position="115"/>
    </location>
</feature>
<dbReference type="PROSITE" id="PS51128">
    <property type="entry name" value="ZF_DKSA_2"/>
    <property type="match status" value="1"/>
</dbReference>
<feature type="region of interest" description="Disordered" evidence="2">
    <location>
        <begin position="1"/>
        <end position="36"/>
    </location>
</feature>
<dbReference type="Proteomes" id="UP000176377">
    <property type="component" value="Unassembled WGS sequence"/>
</dbReference>
<dbReference type="PANTHER" id="PTHR33823:SF4">
    <property type="entry name" value="GENERAL STRESS PROTEIN 16O"/>
    <property type="match status" value="1"/>
</dbReference>
<name>A0A1F6DAU1_9BACT</name>
<evidence type="ECO:0000313" key="4">
    <source>
        <dbReference type="Proteomes" id="UP000176377"/>
    </source>
</evidence>